<organism evidence="2 3">
    <name type="scientific">Limnoglobus roseus</name>
    <dbReference type="NCBI Taxonomy" id="2598579"/>
    <lineage>
        <taxon>Bacteria</taxon>
        <taxon>Pseudomonadati</taxon>
        <taxon>Planctomycetota</taxon>
        <taxon>Planctomycetia</taxon>
        <taxon>Gemmatales</taxon>
        <taxon>Gemmataceae</taxon>
        <taxon>Limnoglobus</taxon>
    </lineage>
</organism>
<evidence type="ECO:0000313" key="3">
    <source>
        <dbReference type="Proteomes" id="UP000324974"/>
    </source>
</evidence>
<dbReference type="Proteomes" id="UP000324974">
    <property type="component" value="Chromosome"/>
</dbReference>
<dbReference type="KEGG" id="lrs:PX52LOC_06912"/>
<proteinExistence type="predicted"/>
<protein>
    <submittedName>
        <fullName evidence="2">Uncharacterized protein</fullName>
    </submittedName>
</protein>
<evidence type="ECO:0000256" key="1">
    <source>
        <dbReference type="SAM" id="MobiDB-lite"/>
    </source>
</evidence>
<dbReference type="EMBL" id="CP042425">
    <property type="protein sequence ID" value="QEL19831.1"/>
    <property type="molecule type" value="Genomic_DNA"/>
</dbReference>
<name>A0A5C1AKU1_9BACT</name>
<evidence type="ECO:0000313" key="2">
    <source>
        <dbReference type="EMBL" id="QEL19831.1"/>
    </source>
</evidence>
<dbReference type="AlphaFoldDB" id="A0A5C1AKU1"/>
<feature type="region of interest" description="Disordered" evidence="1">
    <location>
        <begin position="215"/>
        <end position="237"/>
    </location>
</feature>
<keyword evidence="3" id="KW-1185">Reference proteome</keyword>
<sequence>MPESPPTPVAKFDNAQRALYGEFESESYYSHDPGICWLPTGEPKPTDPEKLKTWRPMVPIQLYNPVRYRTVRSFGRKTGSPPLMPLPKTSGRFEFQGGQTTVSQPVQASDGVSAEWSVQTDFTYVENADPDYYNGGLVLGNAPYSTESNLAMDNFPAAYLADPTLRERSPGPRRGEAMSRKINHGLPNLGLPWTNGAYSENSYYPYTFTDGTMVSGGELPFPPPPPAVPTLPPSPGG</sequence>
<gene>
    <name evidence="2" type="ORF">PX52LOC_06912</name>
</gene>
<feature type="compositionally biased region" description="Pro residues" evidence="1">
    <location>
        <begin position="220"/>
        <end position="237"/>
    </location>
</feature>
<reference evidence="3" key="1">
    <citation type="submission" date="2019-08" db="EMBL/GenBank/DDBJ databases">
        <title>Limnoglobus roseus gen. nov., sp. nov., a novel freshwater planctomycete with a giant genome from the family Gemmataceae.</title>
        <authorList>
            <person name="Kulichevskaya I.S."/>
            <person name="Naumoff D.G."/>
            <person name="Miroshnikov K."/>
            <person name="Ivanova A."/>
            <person name="Philippov D.A."/>
            <person name="Hakobyan A."/>
            <person name="Rijpstra I.C."/>
            <person name="Sinninghe Damste J.S."/>
            <person name="Liesack W."/>
            <person name="Dedysh S.N."/>
        </authorList>
    </citation>
    <scope>NUCLEOTIDE SEQUENCE [LARGE SCALE GENOMIC DNA]</scope>
    <source>
        <strain evidence="3">PX52</strain>
    </source>
</reference>
<dbReference type="RefSeq" id="WP_149114184.1">
    <property type="nucleotide sequence ID" value="NZ_CP042425.1"/>
</dbReference>
<accession>A0A5C1AKU1</accession>